<feature type="region of interest" description="Disordered" evidence="1">
    <location>
        <begin position="1"/>
        <end position="213"/>
    </location>
</feature>
<protein>
    <submittedName>
        <fullName evidence="2">Uncharacterized protein</fullName>
    </submittedName>
</protein>
<sequence length="242" mass="25297">MPSDARSAHRWTTAFRQTGADGGDRPERAASPNRRQARAGGGPAGGGPAPGARSAPRQMISRAAAPPTDPSRVKTGMSTFSSTQLPARKRSAFGGPTGYQRLPAIGIGHSTGHPETVSASPMSWTRAPSTMGSPSHRYSCPGAVNSQSEPPSGPSSTPARIQALVAPSSQTRMSLETRAARQSSPSTARTRWTKRMASTAQRPPATASAEAPAPIITAHTQVWVRVRCPPVRRLSPGARVAR</sequence>
<evidence type="ECO:0000313" key="2">
    <source>
        <dbReference type="EMBL" id="EFG05569.1"/>
    </source>
</evidence>
<feature type="compositionally biased region" description="Polar residues" evidence="1">
    <location>
        <begin position="76"/>
        <end position="85"/>
    </location>
</feature>
<accession>E2Q9E9</accession>
<feature type="compositionally biased region" description="Polar residues" evidence="1">
    <location>
        <begin position="144"/>
        <end position="159"/>
    </location>
</feature>
<feature type="compositionally biased region" description="Low complexity" evidence="1">
    <location>
        <begin position="203"/>
        <end position="213"/>
    </location>
</feature>
<proteinExistence type="predicted"/>
<feature type="compositionally biased region" description="Polar residues" evidence="1">
    <location>
        <begin position="167"/>
        <end position="201"/>
    </location>
</feature>
<feature type="compositionally biased region" description="Polar residues" evidence="1">
    <location>
        <begin position="117"/>
        <end position="133"/>
    </location>
</feature>
<keyword evidence="3" id="KW-1185">Reference proteome</keyword>
<gene>
    <name evidence="2" type="ORF">SCLAV_0493</name>
</gene>
<organism evidence="2 3">
    <name type="scientific">Streptomyces clavuligerus</name>
    <dbReference type="NCBI Taxonomy" id="1901"/>
    <lineage>
        <taxon>Bacteria</taxon>
        <taxon>Bacillati</taxon>
        <taxon>Actinomycetota</taxon>
        <taxon>Actinomycetes</taxon>
        <taxon>Kitasatosporales</taxon>
        <taxon>Streptomycetaceae</taxon>
        <taxon>Streptomyces</taxon>
    </lineage>
</organism>
<evidence type="ECO:0000313" key="3">
    <source>
        <dbReference type="Proteomes" id="UP000002357"/>
    </source>
</evidence>
<reference evidence="2 3" key="1">
    <citation type="journal article" date="2010" name="Genome Biol. Evol.">
        <title>The sequence of a 1.8-mb bacterial linear plasmid reveals a rich evolutionary reservoir of secondary metabolic pathways.</title>
        <authorList>
            <person name="Medema M.H."/>
            <person name="Trefzer A."/>
            <person name="Kovalchuk A."/>
            <person name="van den Berg M."/>
            <person name="Mueller U."/>
            <person name="Heijne W."/>
            <person name="Wu L."/>
            <person name="Alam M.T."/>
            <person name="Ronning C.M."/>
            <person name="Nierman W.C."/>
            <person name="Bovenberg R.A.L."/>
            <person name="Breitling R."/>
            <person name="Takano E."/>
        </authorList>
    </citation>
    <scope>NUCLEOTIDE SEQUENCE [LARGE SCALE GENOMIC DNA]</scope>
    <source>
        <strain evidence="3">ATCC 27064 / DSM 738 / JCM 4710 / NBRC 13307 / NCIMB 12785 / NRRL 3585 / VKM Ac-602</strain>
    </source>
</reference>
<dbReference type="EMBL" id="CM000913">
    <property type="protein sequence ID" value="EFG05569.1"/>
    <property type="molecule type" value="Genomic_DNA"/>
</dbReference>
<name>E2Q9E9_STRCL</name>
<dbReference type="AlphaFoldDB" id="E2Q9E9"/>
<evidence type="ECO:0000256" key="1">
    <source>
        <dbReference type="SAM" id="MobiDB-lite"/>
    </source>
</evidence>
<dbReference type="Proteomes" id="UP000002357">
    <property type="component" value="Chromosome"/>
</dbReference>
<feature type="compositionally biased region" description="Gly residues" evidence="1">
    <location>
        <begin position="39"/>
        <end position="49"/>
    </location>
</feature>